<proteinExistence type="predicted"/>
<gene>
    <name evidence="2" type="ORF">EMUR_01610</name>
</gene>
<dbReference type="KEGG" id="emr:EMUR_01610"/>
<name>V9R7C6_9RICK</name>
<dbReference type="RefSeq" id="WP_024071948.1">
    <property type="nucleotide sequence ID" value="NC_023063.1"/>
</dbReference>
<reference evidence="2 3" key="1">
    <citation type="journal article" date="2014" name="Genome Announc.">
        <title>Complete Genome Sequence of Ehrlichia muris Strain AS145T, a Model Monocytotropic Ehrlichia Strain.</title>
        <authorList>
            <person name="Thirumalapura N.R."/>
            <person name="Qin X."/>
            <person name="Kuriakose J.A."/>
            <person name="Walker D.H."/>
        </authorList>
    </citation>
    <scope>NUCLEOTIDE SEQUENCE [LARGE SCALE GENOMIC DNA]</scope>
    <source>
        <strain evidence="3">AS154</strain>
    </source>
</reference>
<evidence type="ECO:0000256" key="1">
    <source>
        <dbReference type="SAM" id="Phobius"/>
    </source>
</evidence>
<protein>
    <submittedName>
        <fullName evidence="2">Uncharacterized protein</fullName>
    </submittedName>
</protein>
<sequence length="47" mass="5519">MIERKYEVMLVHVTLMRVFCSIVVIIGQWVLGPSSMFFDSTVYSYEL</sequence>
<dbReference type="HOGENOM" id="CLU_3167519_0_0_5"/>
<accession>V9R7C6</accession>
<dbReference type="Proteomes" id="UP000018689">
    <property type="component" value="Chromosome"/>
</dbReference>
<keyword evidence="1" id="KW-1133">Transmembrane helix</keyword>
<dbReference type="AlphaFoldDB" id="V9R7C6"/>
<keyword evidence="1" id="KW-0812">Transmembrane</keyword>
<dbReference type="STRING" id="1423892.EMUR_01610"/>
<dbReference type="EMBL" id="CP006917">
    <property type="protein sequence ID" value="AHC39685.1"/>
    <property type="molecule type" value="Genomic_DNA"/>
</dbReference>
<evidence type="ECO:0000313" key="2">
    <source>
        <dbReference type="EMBL" id="AHC39685.1"/>
    </source>
</evidence>
<dbReference type="PATRIC" id="fig|1423892.3.peg.331"/>
<feature type="transmembrane region" description="Helical" evidence="1">
    <location>
        <begin position="9"/>
        <end position="31"/>
    </location>
</feature>
<keyword evidence="1" id="KW-0472">Membrane</keyword>
<keyword evidence="3" id="KW-1185">Reference proteome</keyword>
<organism evidence="2 3">
    <name type="scientific">Ehrlichia muris AS145</name>
    <dbReference type="NCBI Taxonomy" id="1423892"/>
    <lineage>
        <taxon>Bacteria</taxon>
        <taxon>Pseudomonadati</taxon>
        <taxon>Pseudomonadota</taxon>
        <taxon>Alphaproteobacteria</taxon>
        <taxon>Rickettsiales</taxon>
        <taxon>Anaplasmataceae</taxon>
        <taxon>Ehrlichia</taxon>
    </lineage>
</organism>
<evidence type="ECO:0000313" key="3">
    <source>
        <dbReference type="Proteomes" id="UP000018689"/>
    </source>
</evidence>